<keyword evidence="4" id="KW-0597">Phosphoprotein</keyword>
<evidence type="ECO:0000256" key="9">
    <source>
        <dbReference type="SAM" id="Phobius"/>
    </source>
</evidence>
<dbReference type="Gene3D" id="3.30.565.10">
    <property type="entry name" value="Histidine kinase-like ATPase, C-terminal domain"/>
    <property type="match status" value="1"/>
</dbReference>
<evidence type="ECO:0000256" key="6">
    <source>
        <dbReference type="ARBA" id="ARBA00022777"/>
    </source>
</evidence>
<evidence type="ECO:0000256" key="2">
    <source>
        <dbReference type="ARBA" id="ARBA00004370"/>
    </source>
</evidence>
<reference evidence="12 13" key="1">
    <citation type="submission" date="2019-09" db="EMBL/GenBank/DDBJ databases">
        <authorList>
            <person name="Valk L.C."/>
        </authorList>
    </citation>
    <scope>NUCLEOTIDE SEQUENCE [LARGE SCALE GENOMIC DNA]</scope>
    <source>
        <strain evidence="12">GalUA</strain>
    </source>
</reference>
<dbReference type="Gene3D" id="1.10.287.130">
    <property type="match status" value="1"/>
</dbReference>
<dbReference type="GO" id="GO:0016036">
    <property type="term" value="P:cellular response to phosphate starvation"/>
    <property type="evidence" value="ECO:0007669"/>
    <property type="project" value="TreeGrafter"/>
</dbReference>
<dbReference type="Pfam" id="PF00512">
    <property type="entry name" value="HisKA"/>
    <property type="match status" value="1"/>
</dbReference>
<dbReference type="SMART" id="SM00388">
    <property type="entry name" value="HisKA"/>
    <property type="match status" value="1"/>
</dbReference>
<evidence type="ECO:0000256" key="7">
    <source>
        <dbReference type="ARBA" id="ARBA00023012"/>
    </source>
</evidence>
<name>A0A7V7QLI0_9FIRM</name>
<dbReference type="FunFam" id="1.10.287.130:FF:000001">
    <property type="entry name" value="Two-component sensor histidine kinase"/>
    <property type="match status" value="1"/>
</dbReference>
<organism evidence="12 13">
    <name type="scientific">Candidatus Galacturonatibacter soehngenii</name>
    <dbReference type="NCBI Taxonomy" id="2307010"/>
    <lineage>
        <taxon>Bacteria</taxon>
        <taxon>Bacillati</taxon>
        <taxon>Bacillota</taxon>
        <taxon>Clostridia</taxon>
        <taxon>Lachnospirales</taxon>
        <taxon>Lachnospiraceae</taxon>
        <taxon>Candidatus Galacturonatibacter</taxon>
    </lineage>
</organism>
<feature type="coiled-coil region" evidence="8">
    <location>
        <begin position="234"/>
        <end position="265"/>
    </location>
</feature>
<keyword evidence="5" id="KW-0808">Transferase</keyword>
<dbReference type="PANTHER" id="PTHR45453:SF3">
    <property type="entry name" value="HISTIDINE KINASE"/>
    <property type="match status" value="1"/>
</dbReference>
<dbReference type="CDD" id="cd06225">
    <property type="entry name" value="HAMP"/>
    <property type="match status" value="1"/>
</dbReference>
<dbReference type="RefSeq" id="WP_151141849.1">
    <property type="nucleotide sequence ID" value="NZ_WAGX01000004.1"/>
</dbReference>
<dbReference type="Gene3D" id="6.10.340.10">
    <property type="match status" value="1"/>
</dbReference>
<evidence type="ECO:0000256" key="8">
    <source>
        <dbReference type="SAM" id="Coils"/>
    </source>
</evidence>
<keyword evidence="9" id="KW-1133">Transmembrane helix</keyword>
<dbReference type="GO" id="GO:0004721">
    <property type="term" value="F:phosphoprotein phosphatase activity"/>
    <property type="evidence" value="ECO:0007669"/>
    <property type="project" value="TreeGrafter"/>
</dbReference>
<evidence type="ECO:0000313" key="12">
    <source>
        <dbReference type="EMBL" id="KAB1439396.1"/>
    </source>
</evidence>
<evidence type="ECO:0000256" key="5">
    <source>
        <dbReference type="ARBA" id="ARBA00022679"/>
    </source>
</evidence>
<feature type="domain" description="HAMP" evidence="11">
    <location>
        <begin position="194"/>
        <end position="246"/>
    </location>
</feature>
<dbReference type="SUPFAM" id="SSF158472">
    <property type="entry name" value="HAMP domain-like"/>
    <property type="match status" value="1"/>
</dbReference>
<keyword evidence="13" id="KW-1185">Reference proteome</keyword>
<evidence type="ECO:0000313" key="13">
    <source>
        <dbReference type="Proteomes" id="UP000461768"/>
    </source>
</evidence>
<dbReference type="Proteomes" id="UP000461768">
    <property type="component" value="Unassembled WGS sequence"/>
</dbReference>
<proteinExistence type="predicted"/>
<dbReference type="InterPro" id="IPR036097">
    <property type="entry name" value="HisK_dim/P_sf"/>
</dbReference>
<dbReference type="InterPro" id="IPR005467">
    <property type="entry name" value="His_kinase_dom"/>
</dbReference>
<evidence type="ECO:0000256" key="3">
    <source>
        <dbReference type="ARBA" id="ARBA00012438"/>
    </source>
</evidence>
<protein>
    <recommendedName>
        <fullName evidence="3">histidine kinase</fullName>
        <ecNumber evidence="3">2.7.13.3</ecNumber>
    </recommendedName>
</protein>
<keyword evidence="8" id="KW-0175">Coiled coil</keyword>
<dbReference type="PROSITE" id="PS50885">
    <property type="entry name" value="HAMP"/>
    <property type="match status" value="1"/>
</dbReference>
<evidence type="ECO:0000256" key="1">
    <source>
        <dbReference type="ARBA" id="ARBA00000085"/>
    </source>
</evidence>
<evidence type="ECO:0000259" key="11">
    <source>
        <dbReference type="PROSITE" id="PS50885"/>
    </source>
</evidence>
<dbReference type="GO" id="GO:0000155">
    <property type="term" value="F:phosphorelay sensor kinase activity"/>
    <property type="evidence" value="ECO:0007669"/>
    <property type="project" value="InterPro"/>
</dbReference>
<comment type="caution">
    <text evidence="12">The sequence shown here is derived from an EMBL/GenBank/DDBJ whole genome shotgun (WGS) entry which is preliminary data.</text>
</comment>
<dbReference type="EMBL" id="WAGX01000004">
    <property type="protein sequence ID" value="KAB1439396.1"/>
    <property type="molecule type" value="Genomic_DNA"/>
</dbReference>
<dbReference type="GO" id="GO:0005886">
    <property type="term" value="C:plasma membrane"/>
    <property type="evidence" value="ECO:0007669"/>
    <property type="project" value="TreeGrafter"/>
</dbReference>
<comment type="catalytic activity">
    <reaction evidence="1">
        <text>ATP + protein L-histidine = ADP + protein N-phospho-L-histidine.</text>
        <dbReference type="EC" id="2.7.13.3"/>
    </reaction>
</comment>
<dbReference type="OrthoDB" id="9762826at2"/>
<dbReference type="PANTHER" id="PTHR45453">
    <property type="entry name" value="PHOSPHATE REGULON SENSOR PROTEIN PHOR"/>
    <property type="match status" value="1"/>
</dbReference>
<accession>A0A7V7QLI0</accession>
<keyword evidence="6" id="KW-0418">Kinase</keyword>
<keyword evidence="9" id="KW-0472">Membrane</keyword>
<feature type="domain" description="Histidine kinase" evidence="10">
    <location>
        <begin position="275"/>
        <end position="479"/>
    </location>
</feature>
<feature type="transmembrane region" description="Helical" evidence="9">
    <location>
        <begin position="173"/>
        <end position="192"/>
    </location>
</feature>
<dbReference type="SMART" id="SM00304">
    <property type="entry name" value="HAMP"/>
    <property type="match status" value="1"/>
</dbReference>
<gene>
    <name evidence="12" type="ORF">F7O84_03085</name>
</gene>
<dbReference type="InterPro" id="IPR003661">
    <property type="entry name" value="HisK_dim/P_dom"/>
</dbReference>
<reference evidence="12 13" key="2">
    <citation type="submission" date="2020-02" db="EMBL/GenBank/DDBJ databases">
        <title>Candidatus Galacturonibacter soehngenii shows hetero-acetogenic catabolism of galacturonic acid but lacks a canonical carbon monoxide dehydrogenase/acetyl-CoA synthase complex.</title>
        <authorList>
            <person name="Diender M."/>
            <person name="Stouten G.R."/>
            <person name="Petersen J.F."/>
            <person name="Nielsen P.H."/>
            <person name="Dueholm M.S."/>
            <person name="Pronk J.T."/>
            <person name="Van Loosdrecht M.C.M."/>
        </authorList>
    </citation>
    <scope>NUCLEOTIDE SEQUENCE [LARGE SCALE GENOMIC DNA]</scope>
    <source>
        <strain evidence="12">GalUA</strain>
    </source>
</reference>
<dbReference type="EC" id="2.7.13.3" evidence="3"/>
<keyword evidence="7" id="KW-0902">Two-component regulatory system</keyword>
<dbReference type="CDD" id="cd00082">
    <property type="entry name" value="HisKA"/>
    <property type="match status" value="1"/>
</dbReference>
<dbReference type="PROSITE" id="PS50109">
    <property type="entry name" value="HIS_KIN"/>
    <property type="match status" value="1"/>
</dbReference>
<dbReference type="SUPFAM" id="SSF47384">
    <property type="entry name" value="Homodimeric domain of signal transducing histidine kinase"/>
    <property type="match status" value="1"/>
</dbReference>
<dbReference type="Pfam" id="PF00672">
    <property type="entry name" value="HAMP"/>
    <property type="match status" value="1"/>
</dbReference>
<dbReference type="InterPro" id="IPR003594">
    <property type="entry name" value="HATPase_dom"/>
</dbReference>
<comment type="subcellular location">
    <subcellularLocation>
        <location evidence="2">Membrane</location>
    </subcellularLocation>
</comment>
<dbReference type="SMART" id="SM00387">
    <property type="entry name" value="HATPase_c"/>
    <property type="match status" value="1"/>
</dbReference>
<keyword evidence="9" id="KW-0812">Transmembrane</keyword>
<dbReference type="SUPFAM" id="SSF55874">
    <property type="entry name" value="ATPase domain of HSP90 chaperone/DNA topoisomerase II/histidine kinase"/>
    <property type="match status" value="1"/>
</dbReference>
<dbReference type="Pfam" id="PF02518">
    <property type="entry name" value="HATPase_c"/>
    <property type="match status" value="1"/>
</dbReference>
<dbReference type="AlphaFoldDB" id="A0A7V7QLI0"/>
<dbReference type="InterPro" id="IPR050351">
    <property type="entry name" value="BphY/WalK/GraS-like"/>
</dbReference>
<evidence type="ECO:0000259" key="10">
    <source>
        <dbReference type="PROSITE" id="PS50109"/>
    </source>
</evidence>
<sequence>MRWSLKQEIASIFIILMTSTIFLNWFINNSFLERYYIENKENVLLSAYRFINQAGNEGSMLTEDFYLQLQKIASTGNISILVMNTSGQVRMTTVNEKDILKTQLFNNIYGKNSDVVSILSEGNGQNYIIQKTRDSRINTDYLEIWGSFENGNWFIMRTALESIRESVQIANRFLGYIGLFAVMISALIIWNVSEQISKPILELAHISKRMTNLDFEAKYTRGGNDEIAILGNHINQLSETLEQTISDLKTANNELKTDIEKKEQIDEMRKEFLSNVSHELKTPIALVQGYAEGLKECINDDAESREFYCDVIMDEANKMNKMVQKLLTLNQIEFGNDVITLERFDITTLIKGIIQSSDILIKQKEVKVIFKEQNPIYVWADEFKIEEVFTNYFSNALNHVANEKIIDVKITRKTNTIRVSVFNTGEKIPEKDIDNIWIKFYKVDKARTREYGGSGIGLSIVKAIMDSLNKKCGVINYDNGVEFWFELDSNQPQNI</sequence>
<evidence type="ECO:0000256" key="4">
    <source>
        <dbReference type="ARBA" id="ARBA00022553"/>
    </source>
</evidence>
<dbReference type="InterPro" id="IPR003660">
    <property type="entry name" value="HAMP_dom"/>
</dbReference>
<dbReference type="InterPro" id="IPR036890">
    <property type="entry name" value="HATPase_C_sf"/>
</dbReference>
<feature type="transmembrane region" description="Helical" evidence="9">
    <location>
        <begin position="12"/>
        <end position="32"/>
    </location>
</feature>